<feature type="domain" description="HTH araC/xylS-type" evidence="4">
    <location>
        <begin position="190"/>
        <end position="287"/>
    </location>
</feature>
<dbReference type="RefSeq" id="WP_129602499.1">
    <property type="nucleotide sequence ID" value="NZ_SBLB01000004.1"/>
</dbReference>
<dbReference type="AlphaFoldDB" id="A0A4Q2UID4"/>
<sequence length="287" mass="33095">MVQQTPFNFVFHQFLRQVVGTPALDGHLYVATEADFARAGNISFPYRSYFYAFGLMHEDQCRIRIGIRDFEVPKQALTLIGPGITRLWLENNWNVQNTTFFFTPDLFGPPFYNNFLLDYLFFRAGAQHVLVLSDQEYARVKDLMRPLQQYSDVPKIAAGLMFALLEYINALYDQQGHSTTAVGWNHQLVSQFNQLLHTHFQQQKEVGFYADQLNVSAKHLSELLKQETGKSAKQSIDELVLFEAKSLLKQTAMSIKEIVYWLGYDDPSYFTRLFKSKTGVTPLAYRG</sequence>
<keyword evidence="3" id="KW-0804">Transcription</keyword>
<protein>
    <submittedName>
        <fullName evidence="5">AraC family transcriptional regulator</fullName>
    </submittedName>
</protein>
<accession>A0A4Q2UID4</accession>
<keyword evidence="1" id="KW-0805">Transcription regulation</keyword>
<dbReference type="SMART" id="SM00342">
    <property type="entry name" value="HTH_ARAC"/>
    <property type="match status" value="1"/>
</dbReference>
<dbReference type="PANTHER" id="PTHR43280">
    <property type="entry name" value="ARAC-FAMILY TRANSCRIPTIONAL REGULATOR"/>
    <property type="match status" value="1"/>
</dbReference>
<evidence type="ECO:0000313" key="6">
    <source>
        <dbReference type="Proteomes" id="UP000290407"/>
    </source>
</evidence>
<evidence type="ECO:0000313" key="5">
    <source>
        <dbReference type="EMBL" id="RYC68876.1"/>
    </source>
</evidence>
<evidence type="ECO:0000256" key="1">
    <source>
        <dbReference type="ARBA" id="ARBA00023015"/>
    </source>
</evidence>
<evidence type="ECO:0000259" key="4">
    <source>
        <dbReference type="PROSITE" id="PS01124"/>
    </source>
</evidence>
<dbReference type="InterPro" id="IPR018060">
    <property type="entry name" value="HTH_AraC"/>
</dbReference>
<reference evidence="5 6" key="1">
    <citation type="submission" date="2019-01" db="EMBL/GenBank/DDBJ databases">
        <title>Spirosoma flava sp. nov., a propanil-degrading bacterium isolated from herbicide-contaminated soil.</title>
        <authorList>
            <person name="Zhang L."/>
            <person name="Jiang J.-D."/>
        </authorList>
    </citation>
    <scope>NUCLEOTIDE SEQUENCE [LARGE SCALE GENOMIC DNA]</scope>
    <source>
        <strain evidence="5 6">TY50</strain>
    </source>
</reference>
<gene>
    <name evidence="5" type="ORF">EQG79_15800</name>
</gene>
<organism evidence="5 6">
    <name type="scientific">Spirosoma sordidisoli</name>
    <dbReference type="NCBI Taxonomy" id="2502893"/>
    <lineage>
        <taxon>Bacteria</taxon>
        <taxon>Pseudomonadati</taxon>
        <taxon>Bacteroidota</taxon>
        <taxon>Cytophagia</taxon>
        <taxon>Cytophagales</taxon>
        <taxon>Cytophagaceae</taxon>
        <taxon>Spirosoma</taxon>
    </lineage>
</organism>
<dbReference type="PROSITE" id="PS01124">
    <property type="entry name" value="HTH_ARAC_FAMILY_2"/>
    <property type="match status" value="1"/>
</dbReference>
<keyword evidence="2" id="KW-0238">DNA-binding</keyword>
<dbReference type="Pfam" id="PF12833">
    <property type="entry name" value="HTH_18"/>
    <property type="match status" value="1"/>
</dbReference>
<dbReference type="InterPro" id="IPR020449">
    <property type="entry name" value="Tscrpt_reg_AraC-type_HTH"/>
</dbReference>
<dbReference type="GO" id="GO:0003700">
    <property type="term" value="F:DNA-binding transcription factor activity"/>
    <property type="evidence" value="ECO:0007669"/>
    <property type="project" value="InterPro"/>
</dbReference>
<keyword evidence="6" id="KW-1185">Reference proteome</keyword>
<dbReference type="SUPFAM" id="SSF46689">
    <property type="entry name" value="Homeodomain-like"/>
    <property type="match status" value="1"/>
</dbReference>
<dbReference type="Gene3D" id="1.10.10.60">
    <property type="entry name" value="Homeodomain-like"/>
    <property type="match status" value="1"/>
</dbReference>
<dbReference type="EMBL" id="SBLB01000004">
    <property type="protein sequence ID" value="RYC68876.1"/>
    <property type="molecule type" value="Genomic_DNA"/>
</dbReference>
<dbReference type="Proteomes" id="UP000290407">
    <property type="component" value="Unassembled WGS sequence"/>
</dbReference>
<dbReference type="InterPro" id="IPR009057">
    <property type="entry name" value="Homeodomain-like_sf"/>
</dbReference>
<name>A0A4Q2UID4_9BACT</name>
<dbReference type="PANTHER" id="PTHR43280:SF32">
    <property type="entry name" value="TRANSCRIPTIONAL REGULATORY PROTEIN"/>
    <property type="match status" value="1"/>
</dbReference>
<evidence type="ECO:0000256" key="2">
    <source>
        <dbReference type="ARBA" id="ARBA00023125"/>
    </source>
</evidence>
<dbReference type="GO" id="GO:0043565">
    <property type="term" value="F:sequence-specific DNA binding"/>
    <property type="evidence" value="ECO:0007669"/>
    <property type="project" value="InterPro"/>
</dbReference>
<proteinExistence type="predicted"/>
<dbReference type="PRINTS" id="PR00032">
    <property type="entry name" value="HTHARAC"/>
</dbReference>
<evidence type="ECO:0000256" key="3">
    <source>
        <dbReference type="ARBA" id="ARBA00023163"/>
    </source>
</evidence>
<comment type="caution">
    <text evidence="5">The sequence shown here is derived from an EMBL/GenBank/DDBJ whole genome shotgun (WGS) entry which is preliminary data.</text>
</comment>